<feature type="signal peptide" evidence="1">
    <location>
        <begin position="1"/>
        <end position="30"/>
    </location>
</feature>
<evidence type="ECO:0000259" key="2">
    <source>
        <dbReference type="Pfam" id="PF01345"/>
    </source>
</evidence>
<accession>A0ABW2PAC7</accession>
<dbReference type="RefSeq" id="WP_380829944.1">
    <property type="nucleotide sequence ID" value="NZ_JBHTCG010000024.1"/>
</dbReference>
<evidence type="ECO:0000313" key="4">
    <source>
        <dbReference type="Proteomes" id="UP001596496"/>
    </source>
</evidence>
<organism evidence="3 4">
    <name type="scientific">Sphaerisporangium rhizosphaerae</name>
    <dbReference type="NCBI Taxonomy" id="2269375"/>
    <lineage>
        <taxon>Bacteria</taxon>
        <taxon>Bacillati</taxon>
        <taxon>Actinomycetota</taxon>
        <taxon>Actinomycetes</taxon>
        <taxon>Streptosporangiales</taxon>
        <taxon>Streptosporangiaceae</taxon>
        <taxon>Sphaerisporangium</taxon>
    </lineage>
</organism>
<keyword evidence="4" id="KW-1185">Reference proteome</keyword>
<dbReference type="InterPro" id="IPR001434">
    <property type="entry name" value="OmcB-like_DUF11"/>
</dbReference>
<sequence length="194" mass="20484">MRHPLGKIATALATAPLAGALLLAATPASAAPASATTASGVTAHTSARTSAAEPYSSFAVTVKGPKKIKRGGTIVYSIKAVNKGPWVADAYFLGGTLPKGRTGTVYFDGPKGTECDFYPDGFWCWSPYELEKGDHDWLTIEVKLKKSVKGNVTAKLGVNSFDVPTGAEDLSRAELDRIGVKSWYFTKKATTKVG</sequence>
<name>A0ABW2PAC7_9ACTN</name>
<dbReference type="Pfam" id="PF01345">
    <property type="entry name" value="DUF11"/>
    <property type="match status" value="1"/>
</dbReference>
<keyword evidence="1" id="KW-0732">Signal</keyword>
<dbReference type="Proteomes" id="UP001596496">
    <property type="component" value="Unassembled WGS sequence"/>
</dbReference>
<comment type="caution">
    <text evidence="3">The sequence shown here is derived from an EMBL/GenBank/DDBJ whole genome shotgun (WGS) entry which is preliminary data.</text>
</comment>
<feature type="domain" description="DUF11" evidence="2">
    <location>
        <begin position="65"/>
        <end position="160"/>
    </location>
</feature>
<dbReference type="EMBL" id="JBHTCG010000024">
    <property type="protein sequence ID" value="MFC7386133.1"/>
    <property type="molecule type" value="Genomic_DNA"/>
</dbReference>
<feature type="chain" id="PRO_5047501524" description="DUF11 domain-containing protein" evidence="1">
    <location>
        <begin position="31"/>
        <end position="194"/>
    </location>
</feature>
<proteinExistence type="predicted"/>
<evidence type="ECO:0000256" key="1">
    <source>
        <dbReference type="SAM" id="SignalP"/>
    </source>
</evidence>
<gene>
    <name evidence="3" type="ORF">ACFQSB_28265</name>
</gene>
<reference evidence="4" key="1">
    <citation type="journal article" date="2019" name="Int. J. Syst. Evol. Microbiol.">
        <title>The Global Catalogue of Microorganisms (GCM) 10K type strain sequencing project: providing services to taxonomists for standard genome sequencing and annotation.</title>
        <authorList>
            <consortium name="The Broad Institute Genomics Platform"/>
            <consortium name="The Broad Institute Genome Sequencing Center for Infectious Disease"/>
            <person name="Wu L."/>
            <person name="Ma J."/>
        </authorList>
    </citation>
    <scope>NUCLEOTIDE SEQUENCE [LARGE SCALE GENOMIC DNA]</scope>
    <source>
        <strain evidence="4">CECT 7649</strain>
    </source>
</reference>
<evidence type="ECO:0000313" key="3">
    <source>
        <dbReference type="EMBL" id="MFC7386133.1"/>
    </source>
</evidence>
<protein>
    <recommendedName>
        <fullName evidence="2">DUF11 domain-containing protein</fullName>
    </recommendedName>
</protein>